<keyword evidence="3" id="KW-0804">Transcription</keyword>
<dbReference type="SUPFAM" id="SSF46955">
    <property type="entry name" value="Putative DNA-binding domain"/>
    <property type="match status" value="1"/>
</dbReference>
<protein>
    <submittedName>
        <fullName evidence="6">MerR family transcriptional regulator</fullName>
    </submittedName>
</protein>
<evidence type="ECO:0000313" key="7">
    <source>
        <dbReference type="Proteomes" id="UP000028123"/>
    </source>
</evidence>
<name>A0A081P2I3_9BACL</name>
<dbReference type="Proteomes" id="UP000028123">
    <property type="component" value="Unassembled WGS sequence"/>
</dbReference>
<evidence type="ECO:0000256" key="3">
    <source>
        <dbReference type="ARBA" id="ARBA00023163"/>
    </source>
</evidence>
<evidence type="ECO:0000256" key="1">
    <source>
        <dbReference type="ARBA" id="ARBA00023015"/>
    </source>
</evidence>
<comment type="caution">
    <text evidence="6">The sequence shown here is derived from an EMBL/GenBank/DDBJ whole genome shotgun (WGS) entry which is preliminary data.</text>
</comment>
<dbReference type="RefSeq" id="WP_036684040.1">
    <property type="nucleotide sequence ID" value="NZ_JNVM01000013.1"/>
</dbReference>
<sequence>MKISQLSRATGASPRSIRHYEKKKLLTANRLENDYREFDESAVERVKTIQIYLRLGLTTEEIEQVLNCKDTYPEYAEDEYCGEMLAVYEEKLNEINKQMNALATVQQRLEKQIRQMKEKGIATEADARLLGLSR</sequence>
<evidence type="ECO:0000256" key="2">
    <source>
        <dbReference type="ARBA" id="ARBA00023125"/>
    </source>
</evidence>
<dbReference type="PANTHER" id="PTHR30204">
    <property type="entry name" value="REDOX-CYCLING DRUG-SENSING TRANSCRIPTIONAL ACTIVATOR SOXR"/>
    <property type="match status" value="1"/>
</dbReference>
<dbReference type="GO" id="GO:0003677">
    <property type="term" value="F:DNA binding"/>
    <property type="evidence" value="ECO:0007669"/>
    <property type="project" value="UniProtKB-KW"/>
</dbReference>
<keyword evidence="7" id="KW-1185">Reference proteome</keyword>
<dbReference type="OrthoDB" id="9806513at2"/>
<reference evidence="6 7" key="1">
    <citation type="submission" date="2014-06" db="EMBL/GenBank/DDBJ databases">
        <title>Draft genome sequence of Paenibacillus sp. MSt1.</title>
        <authorList>
            <person name="Aw Y.K."/>
            <person name="Ong K.S."/>
            <person name="Gan H.M."/>
            <person name="Lee S.M."/>
        </authorList>
    </citation>
    <scope>NUCLEOTIDE SEQUENCE [LARGE SCALE GENOMIC DNA]</scope>
    <source>
        <strain evidence="6 7">MSt1</strain>
    </source>
</reference>
<dbReference type="EMBL" id="JNVM01000013">
    <property type="protein sequence ID" value="KEQ24906.1"/>
    <property type="molecule type" value="Genomic_DNA"/>
</dbReference>
<proteinExistence type="predicted"/>
<evidence type="ECO:0000259" key="5">
    <source>
        <dbReference type="PROSITE" id="PS50937"/>
    </source>
</evidence>
<feature type="coiled-coil region" evidence="4">
    <location>
        <begin position="85"/>
        <end position="119"/>
    </location>
</feature>
<dbReference type="SMART" id="SM00422">
    <property type="entry name" value="HTH_MERR"/>
    <property type="match status" value="1"/>
</dbReference>
<evidence type="ECO:0000256" key="4">
    <source>
        <dbReference type="SAM" id="Coils"/>
    </source>
</evidence>
<dbReference type="InterPro" id="IPR009061">
    <property type="entry name" value="DNA-bd_dom_put_sf"/>
</dbReference>
<keyword evidence="1" id="KW-0805">Transcription regulation</keyword>
<organism evidence="6 7">
    <name type="scientific">Paenibacillus tyrfis</name>
    <dbReference type="NCBI Taxonomy" id="1501230"/>
    <lineage>
        <taxon>Bacteria</taxon>
        <taxon>Bacillati</taxon>
        <taxon>Bacillota</taxon>
        <taxon>Bacilli</taxon>
        <taxon>Bacillales</taxon>
        <taxon>Paenibacillaceae</taxon>
        <taxon>Paenibacillus</taxon>
    </lineage>
</organism>
<dbReference type="PROSITE" id="PS50937">
    <property type="entry name" value="HTH_MERR_2"/>
    <property type="match status" value="1"/>
</dbReference>
<gene>
    <name evidence="6" type="ORF">ET33_05950</name>
</gene>
<dbReference type="InterPro" id="IPR000551">
    <property type="entry name" value="MerR-type_HTH_dom"/>
</dbReference>
<keyword evidence="2" id="KW-0238">DNA-binding</keyword>
<dbReference type="AlphaFoldDB" id="A0A081P2I3"/>
<keyword evidence="4" id="KW-0175">Coiled coil</keyword>
<dbReference type="Pfam" id="PF13411">
    <property type="entry name" value="MerR_1"/>
    <property type="match status" value="1"/>
</dbReference>
<dbReference type="GO" id="GO:0003700">
    <property type="term" value="F:DNA-binding transcription factor activity"/>
    <property type="evidence" value="ECO:0007669"/>
    <property type="project" value="InterPro"/>
</dbReference>
<dbReference type="PANTHER" id="PTHR30204:SF94">
    <property type="entry name" value="HEAVY METAL-DEPENDENT TRANSCRIPTIONAL REGULATOR HI_0293-RELATED"/>
    <property type="match status" value="1"/>
</dbReference>
<accession>A0A081P2I3</accession>
<dbReference type="PRINTS" id="PR00040">
    <property type="entry name" value="HTHMERR"/>
</dbReference>
<evidence type="ECO:0000313" key="6">
    <source>
        <dbReference type="EMBL" id="KEQ24906.1"/>
    </source>
</evidence>
<dbReference type="InterPro" id="IPR047057">
    <property type="entry name" value="MerR_fam"/>
</dbReference>
<feature type="domain" description="HTH merR-type" evidence="5">
    <location>
        <begin position="1"/>
        <end position="68"/>
    </location>
</feature>
<dbReference type="Gene3D" id="1.10.1660.10">
    <property type="match status" value="1"/>
</dbReference>
<dbReference type="eggNOG" id="COG0789">
    <property type="taxonomic scope" value="Bacteria"/>
</dbReference>